<dbReference type="InterPro" id="IPR018043">
    <property type="entry name" value="Na/Gal_symport_CS"/>
</dbReference>
<dbReference type="GO" id="GO:0008643">
    <property type="term" value="P:carbohydrate transport"/>
    <property type="evidence" value="ECO:0007669"/>
    <property type="project" value="InterPro"/>
</dbReference>
<evidence type="ECO:0000313" key="10">
    <source>
        <dbReference type="Proteomes" id="UP000001656"/>
    </source>
</evidence>
<feature type="transmembrane region" description="Helical" evidence="8">
    <location>
        <begin position="417"/>
        <end position="436"/>
    </location>
</feature>
<dbReference type="PROSITE" id="PS00872">
    <property type="entry name" value="NA_GALACTOSIDE_SYMP"/>
    <property type="match status" value="1"/>
</dbReference>
<feature type="transmembrane region" description="Helical" evidence="8">
    <location>
        <begin position="21"/>
        <end position="45"/>
    </location>
</feature>
<gene>
    <name evidence="9" type="ordered locus">CLJU_c01250</name>
</gene>
<protein>
    <submittedName>
        <fullName evidence="9">Putative cation symporter</fullName>
    </submittedName>
</protein>
<dbReference type="GO" id="GO:0005886">
    <property type="term" value="C:plasma membrane"/>
    <property type="evidence" value="ECO:0007669"/>
    <property type="project" value="UniProtKB-SubCell"/>
</dbReference>
<dbReference type="Gene3D" id="1.20.1250.20">
    <property type="entry name" value="MFS general substrate transporter like domains"/>
    <property type="match status" value="2"/>
</dbReference>
<keyword evidence="7 8" id="KW-0472">Membrane</keyword>
<dbReference type="AlphaFoldDB" id="D8GKA1"/>
<evidence type="ECO:0000256" key="1">
    <source>
        <dbReference type="ARBA" id="ARBA00004651"/>
    </source>
</evidence>
<feature type="transmembrane region" description="Helical" evidence="8">
    <location>
        <begin position="91"/>
        <end position="112"/>
    </location>
</feature>
<evidence type="ECO:0000313" key="9">
    <source>
        <dbReference type="EMBL" id="ADK13219.1"/>
    </source>
</evidence>
<keyword evidence="6 8" id="KW-1133">Transmembrane helix</keyword>
<evidence type="ECO:0000256" key="8">
    <source>
        <dbReference type="SAM" id="Phobius"/>
    </source>
</evidence>
<feature type="transmembrane region" description="Helical" evidence="8">
    <location>
        <begin position="329"/>
        <end position="350"/>
    </location>
</feature>
<keyword evidence="3" id="KW-1003">Cell membrane</keyword>
<dbReference type="EMBL" id="CP001666">
    <property type="protein sequence ID" value="ADK13219.1"/>
    <property type="molecule type" value="Genomic_DNA"/>
</dbReference>
<feature type="transmembrane region" description="Helical" evidence="8">
    <location>
        <begin position="161"/>
        <end position="182"/>
    </location>
</feature>
<keyword evidence="5" id="KW-0769">Symport</keyword>
<evidence type="ECO:0000256" key="4">
    <source>
        <dbReference type="ARBA" id="ARBA00022692"/>
    </source>
</evidence>
<feature type="transmembrane region" description="Helical" evidence="8">
    <location>
        <begin position="51"/>
        <end position="70"/>
    </location>
</feature>
<dbReference type="CDD" id="cd17332">
    <property type="entry name" value="MFS_MelB_like"/>
    <property type="match status" value="1"/>
</dbReference>
<feature type="transmembrane region" description="Helical" evidence="8">
    <location>
        <begin position="379"/>
        <end position="397"/>
    </location>
</feature>
<dbReference type="HOGENOM" id="CLU_027408_0_0_9"/>
<feature type="transmembrane region" description="Helical" evidence="8">
    <location>
        <begin position="237"/>
        <end position="254"/>
    </location>
</feature>
<dbReference type="NCBIfam" id="TIGR00792">
    <property type="entry name" value="gph"/>
    <property type="match status" value="1"/>
</dbReference>
<dbReference type="GO" id="GO:0006814">
    <property type="term" value="P:sodium ion transport"/>
    <property type="evidence" value="ECO:0007669"/>
    <property type="project" value="InterPro"/>
</dbReference>
<dbReference type="SUPFAM" id="SSF103473">
    <property type="entry name" value="MFS general substrate transporter"/>
    <property type="match status" value="1"/>
</dbReference>
<feature type="transmembrane region" description="Helical" evidence="8">
    <location>
        <begin position="188"/>
        <end position="208"/>
    </location>
</feature>
<dbReference type="InterPro" id="IPR039672">
    <property type="entry name" value="MFS_2"/>
</dbReference>
<dbReference type="InterPro" id="IPR036259">
    <property type="entry name" value="MFS_trans_sf"/>
</dbReference>
<dbReference type="GO" id="GO:0015293">
    <property type="term" value="F:symporter activity"/>
    <property type="evidence" value="ECO:0007669"/>
    <property type="project" value="UniProtKB-KW"/>
</dbReference>
<keyword evidence="2" id="KW-0813">Transport</keyword>
<feature type="transmembrane region" description="Helical" evidence="8">
    <location>
        <begin position="303"/>
        <end position="323"/>
    </location>
</feature>
<dbReference type="Proteomes" id="UP000001656">
    <property type="component" value="Chromosome"/>
</dbReference>
<reference evidence="9 10" key="1">
    <citation type="journal article" date="2010" name="Proc. Natl. Acad. Sci. U.S.A.">
        <title>Clostridium ljungdahlii represents a microbial production platform based on syngas.</title>
        <authorList>
            <person name="Kopke M."/>
            <person name="Held C."/>
            <person name="Hujer S."/>
            <person name="Liesegang H."/>
            <person name="Wiezer A."/>
            <person name="Wollherr A."/>
            <person name="Ehrenreich A."/>
            <person name="Liebl W."/>
            <person name="Gottschalk G."/>
            <person name="Durre P."/>
        </authorList>
    </citation>
    <scope>NUCLEOTIDE SEQUENCE [LARGE SCALE GENOMIC DNA]</scope>
    <source>
        <strain evidence="10">ATCC 55383 / DSM 13528 / PETC</strain>
    </source>
</reference>
<feature type="transmembrane region" description="Helical" evidence="8">
    <location>
        <begin position="266"/>
        <end position="291"/>
    </location>
</feature>
<dbReference type="KEGG" id="clj:CLJU_c01250"/>
<dbReference type="STRING" id="748727.CLJU_c01250"/>
<dbReference type="eggNOG" id="COG2211">
    <property type="taxonomic scope" value="Bacteria"/>
</dbReference>
<sequence length="459" mass="50870">MDMKVQDKDVFKENLKFSEKFGYGCGDLAINFTWASLGMFVVYFYTDVVGMSAAIIGTIMLFSRCLDGVLDVIMGTIVDKTNSKYGKARPWILWGSIPFVVLTVSIFMVPNISTFGKIVYIVISYNLLMIAFTAIAIPYGTLNSLVTQDQHQREVLNLFRMFLAQIGVLIVTNLTMPLVNLFGGKQPGWALTYSVLGVVSLLLFVYVFKTQKERVKPIKKEKIPLKISLKALCQNKYWFIATIFFIVYSIGYAINQGSTVYYAKYLLGNSSLVGGLTIAYLAPVLVGFLMISKVYDKYGKRNAMIIGSIISIGGYLITIINPYSLTVVMVSQIVKGFGQAFLLGGVWALFPDTIEYGEWKTGIRNEGLLYSGGSLGQKMGIGFGTAITGWILAWGGYNGAQAVQASSAVFSIKALFIHVPIIIYVAQIILLLCYGLDKEYPRIMKDLQLRKSKMSAENN</sequence>
<dbReference type="InterPro" id="IPR001927">
    <property type="entry name" value="Na/Gal_symport"/>
</dbReference>
<dbReference type="Pfam" id="PF13347">
    <property type="entry name" value="MFS_2"/>
    <property type="match status" value="1"/>
</dbReference>
<feature type="transmembrane region" description="Helical" evidence="8">
    <location>
        <begin position="118"/>
        <end position="140"/>
    </location>
</feature>
<dbReference type="PANTHER" id="PTHR11328:SF24">
    <property type="entry name" value="MAJOR FACILITATOR SUPERFAMILY (MFS) PROFILE DOMAIN-CONTAINING PROTEIN"/>
    <property type="match status" value="1"/>
</dbReference>
<evidence type="ECO:0000256" key="5">
    <source>
        <dbReference type="ARBA" id="ARBA00022847"/>
    </source>
</evidence>
<evidence type="ECO:0000256" key="3">
    <source>
        <dbReference type="ARBA" id="ARBA00022475"/>
    </source>
</evidence>
<organism evidence="9 10">
    <name type="scientific">Clostridium ljungdahlii (strain ATCC 55383 / DSM 13528 / PETC)</name>
    <dbReference type="NCBI Taxonomy" id="748727"/>
    <lineage>
        <taxon>Bacteria</taxon>
        <taxon>Bacillati</taxon>
        <taxon>Bacillota</taxon>
        <taxon>Clostridia</taxon>
        <taxon>Eubacteriales</taxon>
        <taxon>Clostridiaceae</taxon>
        <taxon>Clostridium</taxon>
    </lineage>
</organism>
<name>D8GKA1_CLOLD</name>
<evidence type="ECO:0000256" key="2">
    <source>
        <dbReference type="ARBA" id="ARBA00022448"/>
    </source>
</evidence>
<comment type="subcellular location">
    <subcellularLocation>
        <location evidence="1">Cell membrane</location>
        <topology evidence="1">Multi-pass membrane protein</topology>
    </subcellularLocation>
</comment>
<evidence type="ECO:0000256" key="7">
    <source>
        <dbReference type="ARBA" id="ARBA00023136"/>
    </source>
</evidence>
<keyword evidence="4 8" id="KW-0812">Transmembrane</keyword>
<proteinExistence type="predicted"/>
<accession>D8GKA1</accession>
<evidence type="ECO:0000256" key="6">
    <source>
        <dbReference type="ARBA" id="ARBA00022989"/>
    </source>
</evidence>
<dbReference type="PANTHER" id="PTHR11328">
    <property type="entry name" value="MAJOR FACILITATOR SUPERFAMILY DOMAIN-CONTAINING PROTEIN"/>
    <property type="match status" value="1"/>
</dbReference>